<organism evidence="1 2">
    <name type="scientific">Papilio xuthus</name>
    <name type="common">Asian swallowtail butterfly</name>
    <dbReference type="NCBI Taxonomy" id="66420"/>
    <lineage>
        <taxon>Eukaryota</taxon>
        <taxon>Metazoa</taxon>
        <taxon>Ecdysozoa</taxon>
        <taxon>Arthropoda</taxon>
        <taxon>Hexapoda</taxon>
        <taxon>Insecta</taxon>
        <taxon>Pterygota</taxon>
        <taxon>Neoptera</taxon>
        <taxon>Endopterygota</taxon>
        <taxon>Lepidoptera</taxon>
        <taxon>Glossata</taxon>
        <taxon>Ditrysia</taxon>
        <taxon>Papilionoidea</taxon>
        <taxon>Papilionidae</taxon>
        <taxon>Papilioninae</taxon>
        <taxon>Papilio</taxon>
    </lineage>
</organism>
<accession>A0A194PTP9</accession>
<evidence type="ECO:0000313" key="1">
    <source>
        <dbReference type="EMBL" id="KPI96692.1"/>
    </source>
</evidence>
<dbReference type="EMBL" id="KQ459593">
    <property type="protein sequence ID" value="KPI96692.1"/>
    <property type="molecule type" value="Genomic_DNA"/>
</dbReference>
<evidence type="ECO:0000313" key="2">
    <source>
        <dbReference type="Proteomes" id="UP000053268"/>
    </source>
</evidence>
<name>A0A194PTP9_PAPXU</name>
<gene>
    <name evidence="1" type="ORF">RR46_12722</name>
</gene>
<dbReference type="Proteomes" id="UP000053268">
    <property type="component" value="Unassembled WGS sequence"/>
</dbReference>
<reference evidence="1 2" key="1">
    <citation type="journal article" date="2015" name="Nat. Commun.">
        <title>Outbred genome sequencing and CRISPR/Cas9 gene editing in butterflies.</title>
        <authorList>
            <person name="Li X."/>
            <person name="Fan D."/>
            <person name="Zhang W."/>
            <person name="Liu G."/>
            <person name="Zhang L."/>
            <person name="Zhao L."/>
            <person name="Fang X."/>
            <person name="Chen L."/>
            <person name="Dong Y."/>
            <person name="Chen Y."/>
            <person name="Ding Y."/>
            <person name="Zhao R."/>
            <person name="Feng M."/>
            <person name="Zhu Y."/>
            <person name="Feng Y."/>
            <person name="Jiang X."/>
            <person name="Zhu D."/>
            <person name="Xiang H."/>
            <person name="Feng X."/>
            <person name="Li S."/>
            <person name="Wang J."/>
            <person name="Zhang G."/>
            <person name="Kronforst M.R."/>
            <person name="Wang W."/>
        </authorList>
    </citation>
    <scope>NUCLEOTIDE SEQUENCE [LARGE SCALE GENOMIC DNA]</scope>
    <source>
        <strain evidence="1">Ya'a_city_454_Px</strain>
        <tissue evidence="1">Whole body</tissue>
    </source>
</reference>
<dbReference type="AlphaFoldDB" id="A0A194PTP9"/>
<sequence length="345" mass="36937">MAAKMASENGGYNGFVNEPTGYVQLFACSTKKSRPNFGSCCLVWDKFGARLVAQRRLSGALLGARALKRSWISRKMDRCSGQVCGIILDVGSTGPIIVVIFGGGLRDGRAYLMKAKTILTLVGVCCFTFALCTSGGGVTDGVVEEPMGLEATGEGKREVQRPEVVLQLKYDGGALNRIYLAQFRQGQRAPSVPARTDLCADLCHAGLGGTACGASCPQLMPVGLQSALSDGNTSDVVYGEPRVYVCPTLCENHLGEPLCSCSIRDERVIRKEVDWSGICDAFCITDRYVLSGCPACRENYPSAVAPEYAMVSRLNTAESWSSWCNVQCRQGQGGAACNCDRAPFQ</sequence>
<proteinExistence type="predicted"/>
<keyword evidence="2" id="KW-1185">Reference proteome</keyword>
<protein>
    <submittedName>
        <fullName evidence="1">Uncharacterized protein</fullName>
    </submittedName>
</protein>